<keyword evidence="1" id="KW-0472">Membrane</keyword>
<sequence length="79" mass="9312">MLFLLSVKNLLYCCLLYIQLLGSKCNVFHYWRARIDLIKAAPSCKTEQHNRLLPMRNMVAAFAVLKCCFAWMSFFFDLQ</sequence>
<gene>
    <name evidence="2" type="ORF">GDO54_015819</name>
</gene>
<name>A0AAV2ZXF4_PYXAD</name>
<evidence type="ECO:0008006" key="4">
    <source>
        <dbReference type="Google" id="ProtNLM"/>
    </source>
</evidence>
<organism evidence="2 3">
    <name type="scientific">Pyxicephalus adspersus</name>
    <name type="common">African bullfrog</name>
    <dbReference type="NCBI Taxonomy" id="30357"/>
    <lineage>
        <taxon>Eukaryota</taxon>
        <taxon>Metazoa</taxon>
        <taxon>Chordata</taxon>
        <taxon>Craniata</taxon>
        <taxon>Vertebrata</taxon>
        <taxon>Euteleostomi</taxon>
        <taxon>Amphibia</taxon>
        <taxon>Batrachia</taxon>
        <taxon>Anura</taxon>
        <taxon>Neobatrachia</taxon>
        <taxon>Ranoidea</taxon>
        <taxon>Pyxicephalidae</taxon>
        <taxon>Pyxicephalinae</taxon>
        <taxon>Pyxicephalus</taxon>
    </lineage>
</organism>
<evidence type="ECO:0000313" key="2">
    <source>
        <dbReference type="EMBL" id="DBA20080.1"/>
    </source>
</evidence>
<evidence type="ECO:0000256" key="1">
    <source>
        <dbReference type="SAM" id="Phobius"/>
    </source>
</evidence>
<keyword evidence="3" id="KW-1185">Reference proteome</keyword>
<dbReference type="EMBL" id="DYDO01000008">
    <property type="protein sequence ID" value="DBA20080.1"/>
    <property type="molecule type" value="Genomic_DNA"/>
</dbReference>
<reference evidence="2" key="1">
    <citation type="thesis" date="2020" institute="ProQuest LLC" country="789 East Eisenhower Parkway, Ann Arbor, MI, USA">
        <title>Comparative Genomics and Chromosome Evolution.</title>
        <authorList>
            <person name="Mudd A.B."/>
        </authorList>
    </citation>
    <scope>NUCLEOTIDE SEQUENCE</scope>
    <source>
        <strain evidence="2">1538</strain>
        <tissue evidence="2">Blood</tissue>
    </source>
</reference>
<comment type="caution">
    <text evidence="2">The sequence shown here is derived from an EMBL/GenBank/DDBJ whole genome shotgun (WGS) entry which is preliminary data.</text>
</comment>
<dbReference type="Proteomes" id="UP001181693">
    <property type="component" value="Unassembled WGS sequence"/>
</dbReference>
<protein>
    <recommendedName>
        <fullName evidence="4">Secreted protein</fullName>
    </recommendedName>
</protein>
<proteinExistence type="predicted"/>
<keyword evidence="1" id="KW-0812">Transmembrane</keyword>
<evidence type="ECO:0000313" key="3">
    <source>
        <dbReference type="Proteomes" id="UP001181693"/>
    </source>
</evidence>
<feature type="transmembrane region" description="Helical" evidence="1">
    <location>
        <begin position="58"/>
        <end position="76"/>
    </location>
</feature>
<dbReference type="AlphaFoldDB" id="A0AAV2ZXF4"/>
<keyword evidence="1" id="KW-1133">Transmembrane helix</keyword>
<accession>A0AAV2ZXF4</accession>